<gene>
    <name evidence="2" type="ORF">BCR24_03025</name>
</gene>
<evidence type="ECO:0000313" key="3">
    <source>
        <dbReference type="Proteomes" id="UP000094469"/>
    </source>
</evidence>
<organism evidence="2 3">
    <name type="scientific">Enterococcus ureilyticus</name>
    <dbReference type="NCBI Taxonomy" id="1131292"/>
    <lineage>
        <taxon>Bacteria</taxon>
        <taxon>Bacillati</taxon>
        <taxon>Bacillota</taxon>
        <taxon>Bacilli</taxon>
        <taxon>Lactobacillales</taxon>
        <taxon>Enterococcaceae</taxon>
        <taxon>Enterococcus</taxon>
    </lineage>
</organism>
<evidence type="ECO:0000256" key="1">
    <source>
        <dbReference type="SAM" id="Phobius"/>
    </source>
</evidence>
<feature type="transmembrane region" description="Helical" evidence="1">
    <location>
        <begin position="34"/>
        <end position="54"/>
    </location>
</feature>
<feature type="transmembrane region" description="Helical" evidence="1">
    <location>
        <begin position="177"/>
        <end position="195"/>
    </location>
</feature>
<accession>A0A1E5HD14</accession>
<comment type="caution">
    <text evidence="2">The sequence shown here is derived from an EMBL/GenBank/DDBJ whole genome shotgun (WGS) entry which is preliminary data.</text>
</comment>
<feature type="transmembrane region" description="Helical" evidence="1">
    <location>
        <begin position="107"/>
        <end position="133"/>
    </location>
</feature>
<dbReference type="AlphaFoldDB" id="A0A1E5HD14"/>
<dbReference type="PIRSF" id="PIRSF033101">
    <property type="entry name" value="UCP033101"/>
    <property type="match status" value="1"/>
</dbReference>
<evidence type="ECO:0000313" key="2">
    <source>
        <dbReference type="EMBL" id="OEG22824.1"/>
    </source>
</evidence>
<feature type="transmembrane region" description="Helical" evidence="1">
    <location>
        <begin position="201"/>
        <end position="221"/>
    </location>
</feature>
<dbReference type="Proteomes" id="UP000094469">
    <property type="component" value="Unassembled WGS sequence"/>
</dbReference>
<keyword evidence="3" id="KW-1185">Reference proteome</keyword>
<name>A0A1E5HD14_9ENTE</name>
<proteinExistence type="predicted"/>
<evidence type="ECO:0008006" key="4">
    <source>
        <dbReference type="Google" id="ProtNLM"/>
    </source>
</evidence>
<keyword evidence="1" id="KW-1133">Transmembrane helix</keyword>
<keyword evidence="1" id="KW-0472">Membrane</keyword>
<keyword evidence="1" id="KW-0812">Transmembrane</keyword>
<feature type="transmembrane region" description="Helical" evidence="1">
    <location>
        <begin position="145"/>
        <end position="165"/>
    </location>
</feature>
<dbReference type="OrthoDB" id="9807167at2"/>
<dbReference type="Pfam" id="PF10086">
    <property type="entry name" value="YhfC"/>
    <property type="match status" value="2"/>
</dbReference>
<dbReference type="InterPro" id="IPR011397">
    <property type="entry name" value="YhfC"/>
</dbReference>
<reference evidence="3" key="1">
    <citation type="submission" date="2016-09" db="EMBL/GenBank/DDBJ databases">
        <authorList>
            <person name="Gulvik C.A."/>
        </authorList>
    </citation>
    <scope>NUCLEOTIDE SEQUENCE [LARGE SCALE GENOMIC DNA]</scope>
    <source>
        <strain evidence="3">LMG 26676</strain>
    </source>
</reference>
<feature type="transmembrane region" description="Helical" evidence="1">
    <location>
        <begin position="66"/>
        <end position="86"/>
    </location>
</feature>
<feature type="transmembrane region" description="Helical" evidence="1">
    <location>
        <begin position="6"/>
        <end position="27"/>
    </location>
</feature>
<sequence length="232" mass="26087">MSELFSAVIALSVGGILPIVILSYCLVKRSYVKAFLLGVLTFIIFQLVLRLPLLQFLSKNSLEFNLFQTMHPIVYLLFLAFTAGLFEEVGRYVMMNYCLKAYASFQTAVFFGLGHGGIEAFLFLGMNALIYLISPVHPEIATSDFLWGSLERIIAITFHVELSIIVMKSVEEQKLHYLWFAIVLHGLIDSVIAIAQYSGSLSLILTESLFGIIVIGLGFYVRKLKKEWSVLK</sequence>
<dbReference type="RefSeq" id="WP_069639986.1">
    <property type="nucleotide sequence ID" value="NZ_JAFBEZ010000002.1"/>
</dbReference>
<protein>
    <recommendedName>
        <fullName evidence="4">YhfC family intramembrane metalloprotease</fullName>
    </recommendedName>
</protein>
<dbReference type="EMBL" id="MIKC01000012">
    <property type="protein sequence ID" value="OEG22824.1"/>
    <property type="molecule type" value="Genomic_DNA"/>
</dbReference>
<dbReference type="STRING" id="1131292.BCR24_03025"/>